<dbReference type="NCBIfam" id="TIGR00450">
    <property type="entry name" value="mnmE_trmE_thdF"/>
    <property type="match status" value="1"/>
</dbReference>
<dbReference type="PRINTS" id="PR00449">
    <property type="entry name" value="RASTRNSFRMNG"/>
</dbReference>
<dbReference type="InterPro" id="IPR006073">
    <property type="entry name" value="GTP-bd"/>
</dbReference>
<keyword evidence="6 7" id="KW-0342">GTP-binding</keyword>
<evidence type="ECO:0000256" key="8">
    <source>
        <dbReference type="RuleBase" id="RU003313"/>
    </source>
</evidence>
<feature type="binding site" evidence="7">
    <location>
        <position position="460"/>
    </location>
    <ligand>
        <name>(6S)-5-formyl-5,6,7,8-tetrahydrofolate</name>
        <dbReference type="ChEBI" id="CHEBI:57457"/>
    </ligand>
</feature>
<proteinExistence type="inferred from homology"/>
<dbReference type="GO" id="GO:0005525">
    <property type="term" value="F:GTP binding"/>
    <property type="evidence" value="ECO:0007669"/>
    <property type="project" value="UniProtKB-UniRule"/>
</dbReference>
<dbReference type="Pfam" id="PF10396">
    <property type="entry name" value="TrmE_N"/>
    <property type="match status" value="1"/>
</dbReference>
<dbReference type="Proteomes" id="UP000193396">
    <property type="component" value="Unassembled WGS sequence"/>
</dbReference>
<dbReference type="InterPro" id="IPR027417">
    <property type="entry name" value="P-loop_NTPase"/>
</dbReference>
<reference evidence="10 11" key="1">
    <citation type="submission" date="2014-03" db="EMBL/GenBank/DDBJ databases">
        <title>The draft genome sequence of Thalassospira alkalitolerans JCM 18968.</title>
        <authorList>
            <person name="Lai Q."/>
            <person name="Shao Z."/>
        </authorList>
    </citation>
    <scope>NUCLEOTIDE SEQUENCE [LARGE SCALE GENOMIC DNA]</scope>
    <source>
        <strain evidence="10 11">JCM 18968</strain>
    </source>
</reference>
<dbReference type="NCBIfam" id="TIGR00231">
    <property type="entry name" value="small_GTP"/>
    <property type="match status" value="1"/>
</dbReference>
<dbReference type="GO" id="GO:0030488">
    <property type="term" value="P:tRNA methylation"/>
    <property type="evidence" value="ECO:0007669"/>
    <property type="project" value="TreeGrafter"/>
</dbReference>
<feature type="binding site" evidence="7">
    <location>
        <begin position="272"/>
        <end position="275"/>
    </location>
    <ligand>
        <name>GTP</name>
        <dbReference type="ChEBI" id="CHEBI:37565"/>
    </ligand>
</feature>
<name>A0A1Y2LIV4_9PROT</name>
<feature type="binding site" evidence="7">
    <location>
        <position position="22"/>
    </location>
    <ligand>
        <name>(6S)-5-formyl-5,6,7,8-tetrahydrofolate</name>
        <dbReference type="ChEBI" id="CHEBI:57457"/>
    </ligand>
</feature>
<accession>A0A1Y2LIV4</accession>
<dbReference type="InterPro" id="IPR027266">
    <property type="entry name" value="TrmE/GcvT-like"/>
</dbReference>
<dbReference type="InterPro" id="IPR025867">
    <property type="entry name" value="MnmE_helical"/>
</dbReference>
<dbReference type="EMBL" id="JFKB01000001">
    <property type="protein sequence ID" value="OSQ50463.1"/>
    <property type="molecule type" value="Genomic_DNA"/>
</dbReference>
<evidence type="ECO:0000256" key="2">
    <source>
        <dbReference type="ARBA" id="ARBA00022694"/>
    </source>
</evidence>
<protein>
    <recommendedName>
        <fullName evidence="7">tRNA modification GTPase MnmE</fullName>
        <ecNumber evidence="7">3.6.-.-</ecNumber>
    </recommendedName>
</protein>
<evidence type="ECO:0000256" key="3">
    <source>
        <dbReference type="ARBA" id="ARBA00022741"/>
    </source>
</evidence>
<dbReference type="CDD" id="cd14858">
    <property type="entry name" value="TrmE_N"/>
    <property type="match status" value="1"/>
</dbReference>
<gene>
    <name evidence="7" type="primary">mnmE</name>
    <name evidence="7" type="synonym">trmE</name>
    <name evidence="10" type="ORF">TALK_01365</name>
</gene>
<feature type="binding site" evidence="7">
    <location>
        <position position="252"/>
    </location>
    <ligand>
        <name>K(+)</name>
        <dbReference type="ChEBI" id="CHEBI:29103"/>
    </ligand>
</feature>
<evidence type="ECO:0000256" key="6">
    <source>
        <dbReference type="ARBA" id="ARBA00023134"/>
    </source>
</evidence>
<keyword evidence="5 7" id="KW-0630">Potassium</keyword>
<feature type="binding site" evidence="7">
    <location>
        <position position="122"/>
    </location>
    <ligand>
        <name>(6S)-5-formyl-5,6,7,8-tetrahydrofolate</name>
        <dbReference type="ChEBI" id="CHEBI:57457"/>
    </ligand>
</feature>
<dbReference type="GO" id="GO:0003924">
    <property type="term" value="F:GTPase activity"/>
    <property type="evidence" value="ECO:0007669"/>
    <property type="project" value="UniProtKB-UniRule"/>
</dbReference>
<keyword evidence="4 7" id="KW-0378">Hydrolase</keyword>
<sequence>MNTDTIFALSSGAGRAGVAVIRLSGPMAGATLCALLGRDTLPKARHAVYAPIRDPKTDERLDDAVAIYFAGPASFTGEDVVELHVHGGRAVIDGVLECLAVQPGLRIAEPGEYTRRAFENGKMDLTAAEGIADLIDCETAAQRRQAVRQMAGELGALYEDWRARLMKALAYIEADIDFPDEDLPGGIVPVVRGDLASVYAEIGKHLADNRRGERLREGFQIVILGAPNAGKSSLLNRLAQRDAAIVSEIAGTTRDMIEVHLDLGGFPVTMVDTAGLRESRDVIESEGVRRATARAEDADLRLVVVDRNDWPDIDAEAARLIDGNTILLVNKVDGADGTGSLCDDVPTLWSGTSAAGMALELPVLPISAMTGQGVESLLQLLETRVKEGLDFAGPVPLTRLRHRKALEGASDHLDRGLQTDIAELAAEDVRLAVREIGKITGRVDVEDLLDIIFGDFCIGK</sequence>
<evidence type="ECO:0000256" key="1">
    <source>
        <dbReference type="ARBA" id="ARBA00011043"/>
    </source>
</evidence>
<evidence type="ECO:0000259" key="9">
    <source>
        <dbReference type="PROSITE" id="PS51709"/>
    </source>
</evidence>
<dbReference type="Gene3D" id="3.30.1360.120">
    <property type="entry name" value="Probable tRNA modification gtpase trme, domain 1"/>
    <property type="match status" value="1"/>
</dbReference>
<dbReference type="GO" id="GO:0002098">
    <property type="term" value="P:tRNA wobble uridine modification"/>
    <property type="evidence" value="ECO:0007669"/>
    <property type="project" value="TreeGrafter"/>
</dbReference>
<keyword evidence="7" id="KW-0963">Cytoplasm</keyword>
<keyword evidence="11" id="KW-1185">Reference proteome</keyword>
<dbReference type="STRING" id="1293890.TALK_01365"/>
<keyword evidence="3 7" id="KW-0547">Nucleotide-binding</keyword>
<dbReference type="CDD" id="cd04164">
    <property type="entry name" value="trmE"/>
    <property type="match status" value="1"/>
</dbReference>
<dbReference type="SUPFAM" id="SSF116878">
    <property type="entry name" value="TrmE connector domain"/>
    <property type="match status" value="1"/>
</dbReference>
<comment type="caution">
    <text evidence="10">The sequence shown here is derived from an EMBL/GenBank/DDBJ whole genome shotgun (WGS) entry which is preliminary data.</text>
</comment>
<dbReference type="GO" id="GO:0046872">
    <property type="term" value="F:metal ion binding"/>
    <property type="evidence" value="ECO:0007669"/>
    <property type="project" value="UniProtKB-KW"/>
</dbReference>
<dbReference type="Pfam" id="PF01926">
    <property type="entry name" value="MMR_HSR1"/>
    <property type="match status" value="1"/>
</dbReference>
<keyword evidence="7" id="KW-0460">Magnesium</keyword>
<comment type="subcellular location">
    <subcellularLocation>
        <location evidence="7">Cytoplasm</location>
    </subcellularLocation>
</comment>
<feature type="binding site" evidence="7">
    <location>
        <position position="232"/>
    </location>
    <ligand>
        <name>Mg(2+)</name>
        <dbReference type="ChEBI" id="CHEBI:18420"/>
    </ligand>
</feature>
<dbReference type="Gene3D" id="1.20.120.430">
    <property type="entry name" value="tRNA modification GTPase MnmE domain 2"/>
    <property type="match status" value="1"/>
</dbReference>
<dbReference type="PROSITE" id="PS51709">
    <property type="entry name" value="G_TRME"/>
    <property type="match status" value="1"/>
</dbReference>
<feature type="binding site" evidence="7">
    <location>
        <position position="82"/>
    </location>
    <ligand>
        <name>(6S)-5-formyl-5,6,7,8-tetrahydrofolate</name>
        <dbReference type="ChEBI" id="CHEBI:57457"/>
    </ligand>
</feature>
<evidence type="ECO:0000256" key="4">
    <source>
        <dbReference type="ARBA" id="ARBA00022801"/>
    </source>
</evidence>
<comment type="cofactor">
    <cofactor evidence="7">
        <name>K(+)</name>
        <dbReference type="ChEBI" id="CHEBI:29103"/>
    </cofactor>
    <text evidence="7">Binds 1 potassium ion per subunit.</text>
</comment>
<keyword evidence="7" id="KW-0479">Metal-binding</keyword>
<evidence type="ECO:0000256" key="5">
    <source>
        <dbReference type="ARBA" id="ARBA00022958"/>
    </source>
</evidence>
<feature type="domain" description="TrmE-type G" evidence="9">
    <location>
        <begin position="218"/>
        <end position="386"/>
    </location>
</feature>
<dbReference type="InterPro" id="IPR031168">
    <property type="entry name" value="G_TrmE"/>
</dbReference>
<comment type="similarity">
    <text evidence="1 7 8">Belongs to the TRAFAC class TrmE-Era-EngA-EngB-Septin-like GTPase superfamily. TrmE GTPase family.</text>
</comment>
<feature type="binding site" evidence="7">
    <location>
        <position position="249"/>
    </location>
    <ligand>
        <name>K(+)</name>
        <dbReference type="ChEBI" id="CHEBI:29103"/>
    </ligand>
</feature>
<dbReference type="InterPro" id="IPR027368">
    <property type="entry name" value="MnmE_dom2"/>
</dbReference>
<dbReference type="FunFam" id="3.30.1360.120:FF:000007">
    <property type="entry name" value="tRNA modification GTPase GTPBP3, mitochondrial"/>
    <property type="match status" value="1"/>
</dbReference>
<dbReference type="AlphaFoldDB" id="A0A1Y2LIV4"/>
<evidence type="ECO:0000256" key="7">
    <source>
        <dbReference type="HAMAP-Rule" id="MF_00379"/>
    </source>
</evidence>
<dbReference type="PANTHER" id="PTHR42714">
    <property type="entry name" value="TRNA MODIFICATION GTPASE GTPBP3"/>
    <property type="match status" value="1"/>
</dbReference>
<dbReference type="EC" id="3.6.-.-" evidence="7"/>
<comment type="caution">
    <text evidence="7">Lacks conserved residue(s) required for the propagation of feature annotation.</text>
</comment>
<comment type="subunit">
    <text evidence="7">Homodimer. Heterotetramer of two MnmE and two MnmG subunits.</text>
</comment>
<evidence type="ECO:0000313" key="10">
    <source>
        <dbReference type="EMBL" id="OSQ50463.1"/>
    </source>
</evidence>
<dbReference type="InterPro" id="IPR018948">
    <property type="entry name" value="GTP-bd_TrmE_N"/>
</dbReference>
<dbReference type="Gene3D" id="3.40.50.300">
    <property type="entry name" value="P-loop containing nucleotide triphosphate hydrolases"/>
    <property type="match status" value="1"/>
</dbReference>
<feature type="binding site" evidence="7">
    <location>
        <begin position="228"/>
        <end position="233"/>
    </location>
    <ligand>
        <name>GTP</name>
        <dbReference type="ChEBI" id="CHEBI:37565"/>
    </ligand>
</feature>
<dbReference type="SUPFAM" id="SSF52540">
    <property type="entry name" value="P-loop containing nucleoside triphosphate hydrolases"/>
    <property type="match status" value="1"/>
</dbReference>
<keyword evidence="2 7" id="KW-0819">tRNA processing</keyword>
<feature type="binding site" evidence="7">
    <location>
        <position position="253"/>
    </location>
    <ligand>
        <name>Mg(2+)</name>
        <dbReference type="ChEBI" id="CHEBI:18420"/>
    </ligand>
</feature>
<dbReference type="Pfam" id="PF12631">
    <property type="entry name" value="MnmE_helical"/>
    <property type="match status" value="1"/>
</dbReference>
<dbReference type="PANTHER" id="PTHR42714:SF2">
    <property type="entry name" value="TRNA MODIFICATION GTPASE GTPBP3, MITOCHONDRIAL"/>
    <property type="match status" value="1"/>
</dbReference>
<dbReference type="HAMAP" id="MF_00379">
    <property type="entry name" value="GTPase_MnmE"/>
    <property type="match status" value="1"/>
</dbReference>
<feature type="binding site" evidence="7">
    <location>
        <begin position="247"/>
        <end position="253"/>
    </location>
    <ligand>
        <name>GTP</name>
        <dbReference type="ChEBI" id="CHEBI:37565"/>
    </ligand>
</feature>
<evidence type="ECO:0000313" key="11">
    <source>
        <dbReference type="Proteomes" id="UP000193396"/>
    </source>
</evidence>
<dbReference type="InterPro" id="IPR004520">
    <property type="entry name" value="GTPase_MnmE"/>
</dbReference>
<feature type="binding site" evidence="7">
    <location>
        <position position="247"/>
    </location>
    <ligand>
        <name>K(+)</name>
        <dbReference type="ChEBI" id="CHEBI:29103"/>
    </ligand>
</feature>
<dbReference type="GO" id="GO:0005737">
    <property type="term" value="C:cytoplasm"/>
    <property type="evidence" value="ECO:0007669"/>
    <property type="project" value="UniProtKB-SubCell"/>
</dbReference>
<comment type="function">
    <text evidence="7">Exhibits a very high intrinsic GTPase hydrolysis rate. Involved in the addition of a carboxymethylaminomethyl (cmnm) group at the wobble position (U34) of certain tRNAs, forming tRNA-cmnm(5)s(2)U34.</text>
</comment>
<organism evidence="10 11">
    <name type="scientific">Thalassospira alkalitolerans</name>
    <dbReference type="NCBI Taxonomy" id="1293890"/>
    <lineage>
        <taxon>Bacteria</taxon>
        <taxon>Pseudomonadati</taxon>
        <taxon>Pseudomonadota</taxon>
        <taxon>Alphaproteobacteria</taxon>
        <taxon>Rhodospirillales</taxon>
        <taxon>Thalassospiraceae</taxon>
        <taxon>Thalassospira</taxon>
    </lineage>
</organism>
<feature type="binding site" evidence="7">
    <location>
        <position position="228"/>
    </location>
    <ligand>
        <name>K(+)</name>
        <dbReference type="ChEBI" id="CHEBI:29103"/>
    </ligand>
</feature>
<dbReference type="InterPro" id="IPR005225">
    <property type="entry name" value="Small_GTP-bd"/>
</dbReference>
<dbReference type="NCBIfam" id="NF003661">
    <property type="entry name" value="PRK05291.1-3"/>
    <property type="match status" value="1"/>
</dbReference>